<dbReference type="PANTHER" id="PTHR47371">
    <property type="entry name" value="LIPOTEICHOIC ACID SYNTHASE"/>
    <property type="match status" value="1"/>
</dbReference>
<dbReference type="AlphaFoldDB" id="A0A918DRI9"/>
<gene>
    <name evidence="8" type="primary">wcbQ</name>
    <name evidence="8" type="ORF">GCM10011348_13860</name>
</gene>
<dbReference type="InterPro" id="IPR050448">
    <property type="entry name" value="OpgB/LTA_synthase_biosynth"/>
</dbReference>
<dbReference type="EMBL" id="BMLT01000003">
    <property type="protein sequence ID" value="GGO79486.1"/>
    <property type="molecule type" value="Genomic_DNA"/>
</dbReference>
<dbReference type="InterPro" id="IPR000917">
    <property type="entry name" value="Sulfatase_N"/>
</dbReference>
<organism evidence="8 9">
    <name type="scientific">Marinobacterium nitratireducens</name>
    <dbReference type="NCBI Taxonomy" id="518897"/>
    <lineage>
        <taxon>Bacteria</taxon>
        <taxon>Pseudomonadati</taxon>
        <taxon>Pseudomonadota</taxon>
        <taxon>Gammaproteobacteria</taxon>
        <taxon>Oceanospirillales</taxon>
        <taxon>Oceanospirillaceae</taxon>
        <taxon>Marinobacterium</taxon>
    </lineage>
</organism>
<evidence type="ECO:0000256" key="2">
    <source>
        <dbReference type="ARBA" id="ARBA00022475"/>
    </source>
</evidence>
<dbReference type="GO" id="GO:0005886">
    <property type="term" value="C:plasma membrane"/>
    <property type="evidence" value="ECO:0007669"/>
    <property type="project" value="UniProtKB-SubCell"/>
</dbReference>
<evidence type="ECO:0000256" key="4">
    <source>
        <dbReference type="ARBA" id="ARBA00022989"/>
    </source>
</evidence>
<comment type="subcellular location">
    <subcellularLocation>
        <location evidence="1">Cell membrane</location>
        <topology evidence="1">Multi-pass membrane protein</topology>
    </subcellularLocation>
</comment>
<evidence type="ECO:0000259" key="7">
    <source>
        <dbReference type="Pfam" id="PF00884"/>
    </source>
</evidence>
<proteinExistence type="predicted"/>
<dbReference type="InterPro" id="IPR017850">
    <property type="entry name" value="Alkaline_phosphatase_core_sf"/>
</dbReference>
<keyword evidence="4 6" id="KW-1133">Transmembrane helix</keyword>
<dbReference type="Pfam" id="PF00884">
    <property type="entry name" value="Sulfatase"/>
    <property type="match status" value="1"/>
</dbReference>
<keyword evidence="2" id="KW-1003">Cell membrane</keyword>
<feature type="transmembrane region" description="Helical" evidence="6">
    <location>
        <begin position="30"/>
        <end position="50"/>
    </location>
</feature>
<comment type="caution">
    <text evidence="8">The sequence shown here is derived from an EMBL/GenBank/DDBJ whole genome shotgun (WGS) entry which is preliminary data.</text>
</comment>
<evidence type="ECO:0000256" key="6">
    <source>
        <dbReference type="SAM" id="Phobius"/>
    </source>
</evidence>
<name>A0A918DRI9_9GAMM</name>
<dbReference type="RefSeq" id="WP_188859812.1">
    <property type="nucleotide sequence ID" value="NZ_BMLT01000003.1"/>
</dbReference>
<dbReference type="CDD" id="cd16015">
    <property type="entry name" value="LTA_synthase"/>
    <property type="match status" value="1"/>
</dbReference>
<evidence type="ECO:0000256" key="3">
    <source>
        <dbReference type="ARBA" id="ARBA00022692"/>
    </source>
</evidence>
<protein>
    <submittedName>
        <fullName evidence="8">Capsular polysaccharide biosynthesis protein</fullName>
    </submittedName>
</protein>
<feature type="transmembrane region" description="Helical" evidence="6">
    <location>
        <begin position="133"/>
        <end position="157"/>
    </location>
</feature>
<sequence length="501" mass="56134">MTLTDVILLITSLLLSFNLGRFCNPRHSAFAAPGLHLLIMAALFLVAYALTRRFCFSLLIALCAQLVVLIVNNAKYRFLREPLVHADFALYSQAIRFPRLYLPFVGIGPALIGTLAISATLTGGLLLEAPSALLWSTALTDRLLALAGLAVLIPLIIAPARRREVSLIPESDMQRYGLLPMLAIYAAQSRIEPVASQPPLPVADGRPNLIAIQSESFFDARRLDSRIRPSILGCFDRLKREAAASGRLRVPAWGAYTMRSEFAFLSGRANASLGFGRFDPLRFYRNRLAEGGIDSLAAQLRRQGYRCICIHPYPVKFFARHRIYPQLGFDEFIDIRSFREARRFGPYVSDEAVCDRILEELSTSDQPLFIFAITMENHGPLHLESVTAAERATFFSTETDASDDNLAIYLRHLRNADRMLERLSDYLAERDPQAVLAWYGDHVPGMPDIYQARDYDDPTTDYLVWSAGADIDERTGPQEASVEDLPGMMLRATQRQKELCV</sequence>
<feature type="transmembrane region" description="Helical" evidence="6">
    <location>
        <begin position="100"/>
        <end position="127"/>
    </location>
</feature>
<evidence type="ECO:0000256" key="5">
    <source>
        <dbReference type="ARBA" id="ARBA00023136"/>
    </source>
</evidence>
<dbReference type="SUPFAM" id="SSF53649">
    <property type="entry name" value="Alkaline phosphatase-like"/>
    <property type="match status" value="1"/>
</dbReference>
<feature type="transmembrane region" description="Helical" evidence="6">
    <location>
        <begin position="56"/>
        <end position="74"/>
    </location>
</feature>
<evidence type="ECO:0000313" key="8">
    <source>
        <dbReference type="EMBL" id="GGO79486.1"/>
    </source>
</evidence>
<evidence type="ECO:0000313" key="9">
    <source>
        <dbReference type="Proteomes" id="UP000599578"/>
    </source>
</evidence>
<evidence type="ECO:0000256" key="1">
    <source>
        <dbReference type="ARBA" id="ARBA00004651"/>
    </source>
</evidence>
<keyword evidence="9" id="KW-1185">Reference proteome</keyword>
<dbReference type="PANTHER" id="PTHR47371:SF3">
    <property type="entry name" value="PHOSPHOGLYCEROL TRANSFERASE I"/>
    <property type="match status" value="1"/>
</dbReference>
<keyword evidence="3 6" id="KW-0812">Transmembrane</keyword>
<reference evidence="8 9" key="1">
    <citation type="journal article" date="2014" name="Int. J. Syst. Evol. Microbiol.">
        <title>Complete genome sequence of Corynebacterium casei LMG S-19264T (=DSM 44701T), isolated from a smear-ripened cheese.</title>
        <authorList>
            <consortium name="US DOE Joint Genome Institute (JGI-PGF)"/>
            <person name="Walter F."/>
            <person name="Albersmeier A."/>
            <person name="Kalinowski J."/>
            <person name="Ruckert C."/>
        </authorList>
    </citation>
    <scope>NUCLEOTIDE SEQUENCE [LARGE SCALE GENOMIC DNA]</scope>
    <source>
        <strain evidence="8 9">CGMCC 1.7286</strain>
    </source>
</reference>
<feature type="domain" description="Sulfatase N-terminal" evidence="7">
    <location>
        <begin position="207"/>
        <end position="485"/>
    </location>
</feature>
<keyword evidence="5 6" id="KW-0472">Membrane</keyword>
<dbReference type="Gene3D" id="3.40.720.10">
    <property type="entry name" value="Alkaline Phosphatase, subunit A"/>
    <property type="match status" value="1"/>
</dbReference>
<dbReference type="Proteomes" id="UP000599578">
    <property type="component" value="Unassembled WGS sequence"/>
</dbReference>
<accession>A0A918DRI9</accession>